<feature type="region of interest" description="Disordered" evidence="1">
    <location>
        <begin position="76"/>
        <end position="108"/>
    </location>
</feature>
<accession>A0A8S1NYE2</accession>
<gene>
    <name evidence="2" type="ORF">PPRIM_AZ9-3.1.T0970025</name>
</gene>
<keyword evidence="3" id="KW-1185">Reference proteome</keyword>
<dbReference type="AlphaFoldDB" id="A0A8S1NYE2"/>
<organism evidence="2 3">
    <name type="scientific">Paramecium primaurelia</name>
    <dbReference type="NCBI Taxonomy" id="5886"/>
    <lineage>
        <taxon>Eukaryota</taxon>
        <taxon>Sar</taxon>
        <taxon>Alveolata</taxon>
        <taxon>Ciliophora</taxon>
        <taxon>Intramacronucleata</taxon>
        <taxon>Oligohymenophorea</taxon>
        <taxon>Peniculida</taxon>
        <taxon>Parameciidae</taxon>
        <taxon>Paramecium</taxon>
    </lineage>
</organism>
<evidence type="ECO:0000313" key="3">
    <source>
        <dbReference type="Proteomes" id="UP000688137"/>
    </source>
</evidence>
<evidence type="ECO:0000256" key="1">
    <source>
        <dbReference type="SAM" id="MobiDB-lite"/>
    </source>
</evidence>
<comment type="caution">
    <text evidence="2">The sequence shown here is derived from an EMBL/GenBank/DDBJ whole genome shotgun (WGS) entry which is preliminary data.</text>
</comment>
<name>A0A8S1NYE2_PARPR</name>
<dbReference type="OMA" id="ERYHNDQ"/>
<evidence type="ECO:0000313" key="2">
    <source>
        <dbReference type="EMBL" id="CAD8094773.1"/>
    </source>
</evidence>
<protein>
    <submittedName>
        <fullName evidence="2">Uncharacterized protein</fullName>
    </submittedName>
</protein>
<dbReference type="Proteomes" id="UP000688137">
    <property type="component" value="Unassembled WGS sequence"/>
</dbReference>
<reference evidence="2" key="1">
    <citation type="submission" date="2021-01" db="EMBL/GenBank/DDBJ databases">
        <authorList>
            <consortium name="Genoscope - CEA"/>
            <person name="William W."/>
        </authorList>
    </citation>
    <scope>NUCLEOTIDE SEQUENCE</scope>
</reference>
<proteinExistence type="predicted"/>
<dbReference type="EMBL" id="CAJJDM010000100">
    <property type="protein sequence ID" value="CAD8094773.1"/>
    <property type="molecule type" value="Genomic_DNA"/>
</dbReference>
<sequence length="244" mass="27900">MFILVLFGYKQYKVFTIDVLGNTLLDCIWTQAIKEITKLLTAKDEQHQKDQKTAQQKISSNEKRISAINQQLQEEGLLEAPTGKKDDKKGAKPPPQKKGKDAPPSNPLEAEKLELQKDTEKQQEYVTKYTDKLNKIKVAQEKFKDLNEKYHNDQLVIELCDKTGERKFVKTKLDGIANTFLSDKGTYILAYLQAPVTPDEEEQLMALEFEGYLARTVDEDIGAVEEPLLQLQPKKDDKKKKGKK</sequence>